<proteinExistence type="predicted"/>
<gene>
    <name evidence="8" type="ORF">SYNPS1DRAFT_14029</name>
</gene>
<feature type="transmembrane region" description="Helical" evidence="2">
    <location>
        <begin position="174"/>
        <end position="190"/>
    </location>
</feature>
<accession>A0A4P9Z229</accession>
<dbReference type="PANTHER" id="PTHR14859">
    <property type="entry name" value="CALCOFLUOR WHITE HYPERSENSITIVE PROTEIN PRECURSOR"/>
    <property type="match status" value="1"/>
</dbReference>
<dbReference type="InterPro" id="IPR019402">
    <property type="entry name" value="CWH43_N"/>
</dbReference>
<feature type="transmembrane region" description="Helical" evidence="2">
    <location>
        <begin position="71"/>
        <end position="92"/>
    </location>
</feature>
<feature type="transmembrane region" description="Helical" evidence="2">
    <location>
        <begin position="475"/>
        <end position="495"/>
    </location>
</feature>
<dbReference type="Pfam" id="PF10277">
    <property type="entry name" value="Frag1"/>
    <property type="match status" value="1"/>
</dbReference>
<evidence type="ECO:0000313" key="9">
    <source>
        <dbReference type="Proteomes" id="UP000278143"/>
    </source>
</evidence>
<dbReference type="InterPro" id="IPR051916">
    <property type="entry name" value="GPI-anchor_lipid_remodeler"/>
</dbReference>
<feature type="transmembrane region" description="Helical" evidence="2">
    <location>
        <begin position="544"/>
        <end position="561"/>
    </location>
</feature>
<protein>
    <submittedName>
        <fullName evidence="8">Frag1/DRAM/Sfk1 family-domain-containing protein</fullName>
    </submittedName>
</protein>
<feature type="domain" description="PGAP2IP C-terminal nuclease-like" evidence="7">
    <location>
        <begin position="710"/>
        <end position="932"/>
    </location>
</feature>
<dbReference type="Pfam" id="PF23021">
    <property type="entry name" value="6TM_2nd_PGAP2IP"/>
    <property type="match status" value="1"/>
</dbReference>
<feature type="chain" id="PRO_5020205533" evidence="3">
    <location>
        <begin position="18"/>
        <end position="980"/>
    </location>
</feature>
<dbReference type="OrthoDB" id="68581at2759"/>
<feature type="transmembrane region" description="Helical" evidence="2">
    <location>
        <begin position="366"/>
        <end position="386"/>
    </location>
</feature>
<feature type="transmembrane region" description="Helical" evidence="2">
    <location>
        <begin position="675"/>
        <end position="693"/>
    </location>
</feature>
<dbReference type="AlphaFoldDB" id="A0A4P9Z229"/>
<dbReference type="GO" id="GO:0031505">
    <property type="term" value="P:fungal-type cell wall organization"/>
    <property type="evidence" value="ECO:0007669"/>
    <property type="project" value="TreeGrafter"/>
</dbReference>
<dbReference type="InterPro" id="IPR053912">
    <property type="entry name" value="PGAP2IP_TM_1nd"/>
</dbReference>
<dbReference type="SUPFAM" id="SSF56219">
    <property type="entry name" value="DNase I-like"/>
    <property type="match status" value="1"/>
</dbReference>
<feature type="transmembrane region" description="Helical" evidence="2">
    <location>
        <begin position="104"/>
        <end position="124"/>
    </location>
</feature>
<keyword evidence="2" id="KW-0472">Membrane</keyword>
<keyword evidence="3" id="KW-0732">Signal</keyword>
<reference evidence="9" key="1">
    <citation type="journal article" date="2018" name="Nat. Microbiol.">
        <title>Leveraging single-cell genomics to expand the fungal tree of life.</title>
        <authorList>
            <person name="Ahrendt S.R."/>
            <person name="Quandt C.A."/>
            <person name="Ciobanu D."/>
            <person name="Clum A."/>
            <person name="Salamov A."/>
            <person name="Andreopoulos B."/>
            <person name="Cheng J.F."/>
            <person name="Woyke T."/>
            <person name="Pelin A."/>
            <person name="Henrissat B."/>
            <person name="Reynolds N.K."/>
            <person name="Benny G.L."/>
            <person name="Smith M.E."/>
            <person name="James T.Y."/>
            <person name="Grigoriev I.V."/>
        </authorList>
    </citation>
    <scope>NUCLEOTIDE SEQUENCE [LARGE SCALE GENOMIC DNA]</scope>
    <source>
        <strain evidence="9">Benny S71-1</strain>
    </source>
</reference>
<evidence type="ECO:0000313" key="8">
    <source>
        <dbReference type="EMBL" id="RKP26553.1"/>
    </source>
</evidence>
<feature type="domain" description="PGAP2IP second transmembrane" evidence="5">
    <location>
        <begin position="474"/>
        <end position="647"/>
    </location>
</feature>
<dbReference type="GO" id="GO:0006506">
    <property type="term" value="P:GPI anchor biosynthetic process"/>
    <property type="evidence" value="ECO:0007669"/>
    <property type="project" value="TreeGrafter"/>
</dbReference>
<keyword evidence="9" id="KW-1185">Reference proteome</keyword>
<evidence type="ECO:0000256" key="2">
    <source>
        <dbReference type="SAM" id="Phobius"/>
    </source>
</evidence>
<feature type="transmembrane region" description="Helical" evidence="2">
    <location>
        <begin position="342"/>
        <end position="360"/>
    </location>
</feature>
<feature type="transmembrane region" description="Helical" evidence="2">
    <location>
        <begin position="426"/>
        <end position="443"/>
    </location>
</feature>
<feature type="transmembrane region" description="Helical" evidence="2">
    <location>
        <begin position="567"/>
        <end position="586"/>
    </location>
</feature>
<evidence type="ECO:0000259" key="7">
    <source>
        <dbReference type="Pfam" id="PF23226"/>
    </source>
</evidence>
<sequence>MVPIHTACGLLITIVASLCPCGPLGAFVVALLVACYTQFDKVVRNQYYGYPDEWFPSVSAATGDRYPARSIFQILIAVTAGPRFAILGLWYLYASSKLHHPPTLARVLLGVGLVRTVACGVFVYITSTDHHDVHDIGMLLYILCTFPYMAGIIWCERRLSGVAVQQAVRWRKRLGILFVATLGPLLYYFLQHKVHRVKGAYSIYAMFEWSLIFYDIAFDACSAHCFHRLKILVVDAGRASERRASLAPGYCRSWASTGIASLRSLPFVKAWSAHVSTLEGVYFGADIYLAYVFWSLLTAVPLAIWYFPLWHMGLSGDELYLFANMGTVLLGIPLVRRLASTCCGFLHLATVLTLVAYQFPAPEHRLYFTAGGAFLACIAWFSSFSARSSDRDAYAWLLGLIASCVAKAACRTNNPIWPIMHADNGGWNLTGLLLGVVASVLIIHRDRRSPPPSPDANTAIAPTEKPATTTTTTQGWLPASVGFGALLFALHTVFSDSTTPLRWAVDGYPHIGAQPVPWGLLSILAMCGGLALAQCPQTLSTRWLAYGVASIFLFSATSGWLSFFGGLGFAVFLFSIAPNLILTLGARPLGRSLTVALLLYNLLLLAHVWTVAYEFVPGGPLLRERTWIVMTVMTLALSAGFMGARARPHPSLYTPTKQHPQVQLAYEQRHRATRAVSKLASLALCALGALAYLSRVQLHAPQPHTPAEHRAFTAAIWTIHFGIDNDMWASEQRMKAIIEELGIDVIGLLESDLQRVITGNRDLTQSLGEALNMYTDYGPASSKHTWGCTMLSRFPIKRSSHHLLPSPEGELACAIYATLDVHGTDVDVIVSHNGQEENLLDRRMQTTELARIASTATNPIVFLGYVVSKPFGEIYNLLMGEGKLNDVDPTDWDRWCEYIGFRGLKRIAYARISHGGITDTEIQSAKFQLLGAPRPGNRMPLGKYVSESALPEALHYPPQFRHNGQRGHRYHVFNEPRYFD</sequence>
<dbReference type="Pfam" id="PF23226">
    <property type="entry name" value="Exo_endo_phos_PGAP2IP"/>
    <property type="match status" value="1"/>
</dbReference>
<feature type="domain" description="PGAP2IP first transmembrane" evidence="6">
    <location>
        <begin position="291"/>
        <end position="440"/>
    </location>
</feature>
<dbReference type="InterPro" id="IPR057315">
    <property type="entry name" value="Exo_endo_phos_PGAP2IP_C"/>
</dbReference>
<feature type="compositionally biased region" description="Low complexity" evidence="1">
    <location>
        <begin position="458"/>
        <end position="473"/>
    </location>
</feature>
<feature type="transmembrane region" description="Helical" evidence="2">
    <location>
        <begin position="515"/>
        <end position="532"/>
    </location>
</feature>
<organism evidence="8 9">
    <name type="scientific">Syncephalis pseudoplumigaleata</name>
    <dbReference type="NCBI Taxonomy" id="1712513"/>
    <lineage>
        <taxon>Eukaryota</taxon>
        <taxon>Fungi</taxon>
        <taxon>Fungi incertae sedis</taxon>
        <taxon>Zoopagomycota</taxon>
        <taxon>Zoopagomycotina</taxon>
        <taxon>Zoopagomycetes</taxon>
        <taxon>Zoopagales</taxon>
        <taxon>Piptocephalidaceae</taxon>
        <taxon>Syncephalis</taxon>
    </lineage>
</organism>
<dbReference type="Gene3D" id="3.60.10.10">
    <property type="entry name" value="Endonuclease/exonuclease/phosphatase"/>
    <property type="match status" value="1"/>
</dbReference>
<dbReference type="InterPro" id="IPR053911">
    <property type="entry name" value="PGAP2IP_TM_2nd"/>
</dbReference>
<feature type="transmembrane region" description="Helical" evidence="2">
    <location>
        <begin position="136"/>
        <end position="154"/>
    </location>
</feature>
<name>A0A4P9Z229_9FUNG</name>
<evidence type="ECO:0000259" key="5">
    <source>
        <dbReference type="Pfam" id="PF23021"/>
    </source>
</evidence>
<feature type="signal peptide" evidence="3">
    <location>
        <begin position="1"/>
        <end position="17"/>
    </location>
</feature>
<dbReference type="GO" id="GO:0016020">
    <property type="term" value="C:membrane"/>
    <property type="evidence" value="ECO:0007669"/>
    <property type="project" value="GOC"/>
</dbReference>
<evidence type="ECO:0000259" key="4">
    <source>
        <dbReference type="Pfam" id="PF10277"/>
    </source>
</evidence>
<evidence type="ECO:0000256" key="1">
    <source>
        <dbReference type="SAM" id="MobiDB-lite"/>
    </source>
</evidence>
<feature type="transmembrane region" description="Helical" evidence="2">
    <location>
        <begin position="202"/>
        <end position="221"/>
    </location>
</feature>
<dbReference type="GO" id="GO:0005783">
    <property type="term" value="C:endoplasmic reticulum"/>
    <property type="evidence" value="ECO:0007669"/>
    <property type="project" value="TreeGrafter"/>
</dbReference>
<feature type="transmembrane region" description="Helical" evidence="2">
    <location>
        <begin position="7"/>
        <end position="39"/>
    </location>
</feature>
<feature type="region of interest" description="Disordered" evidence="1">
    <location>
        <begin position="448"/>
        <end position="473"/>
    </location>
</feature>
<evidence type="ECO:0000259" key="6">
    <source>
        <dbReference type="Pfam" id="PF23022"/>
    </source>
</evidence>
<feature type="transmembrane region" description="Helical" evidence="2">
    <location>
        <begin position="625"/>
        <end position="644"/>
    </location>
</feature>
<dbReference type="Pfam" id="PF23022">
    <property type="entry name" value="6TM_1st_PGAP2IP"/>
    <property type="match status" value="1"/>
</dbReference>
<evidence type="ECO:0000256" key="3">
    <source>
        <dbReference type="SAM" id="SignalP"/>
    </source>
</evidence>
<dbReference type="PANTHER" id="PTHR14859:SF1">
    <property type="entry name" value="PGAP2-INTERACTING PROTEIN"/>
    <property type="match status" value="1"/>
</dbReference>
<feature type="transmembrane region" description="Helical" evidence="2">
    <location>
        <begin position="393"/>
        <end position="414"/>
    </location>
</feature>
<dbReference type="InterPro" id="IPR036691">
    <property type="entry name" value="Endo/exonu/phosph_ase_sf"/>
</dbReference>
<feature type="transmembrane region" description="Helical" evidence="2">
    <location>
        <begin position="319"/>
        <end position="335"/>
    </location>
</feature>
<keyword evidence="2" id="KW-0812">Transmembrane</keyword>
<dbReference type="Proteomes" id="UP000278143">
    <property type="component" value="Unassembled WGS sequence"/>
</dbReference>
<dbReference type="EMBL" id="KZ989393">
    <property type="protein sequence ID" value="RKP26553.1"/>
    <property type="molecule type" value="Genomic_DNA"/>
</dbReference>
<keyword evidence="2" id="KW-1133">Transmembrane helix</keyword>
<feature type="transmembrane region" description="Helical" evidence="2">
    <location>
        <begin position="593"/>
        <end position="613"/>
    </location>
</feature>
<feature type="transmembrane region" description="Helical" evidence="2">
    <location>
        <begin position="288"/>
        <end position="307"/>
    </location>
</feature>
<feature type="domain" description="CWH43-like N-terminal" evidence="4">
    <location>
        <begin position="19"/>
        <end position="223"/>
    </location>
</feature>